<keyword evidence="2" id="KW-0560">Oxidoreductase</keyword>
<dbReference type="InterPro" id="IPR008972">
    <property type="entry name" value="Cupredoxin"/>
</dbReference>
<dbReference type="InterPro" id="IPR001117">
    <property type="entry name" value="Cu-oxidase_2nd"/>
</dbReference>
<gene>
    <name evidence="7" type="ORF">L6637_13295</name>
    <name evidence="6" type="ORF">L6654_11175</name>
</gene>
<dbReference type="InterPro" id="IPR011706">
    <property type="entry name" value="Cu-oxidase_C"/>
</dbReference>
<dbReference type="PROSITE" id="PS00080">
    <property type="entry name" value="MULTICOPPER_OXIDASE2"/>
    <property type="match status" value="1"/>
</dbReference>
<dbReference type="Pfam" id="PF00394">
    <property type="entry name" value="Cu-oxidase"/>
    <property type="match status" value="1"/>
</dbReference>
<dbReference type="PANTHER" id="PTHR11709">
    <property type="entry name" value="MULTI-COPPER OXIDASE"/>
    <property type="match status" value="1"/>
</dbReference>
<reference evidence="6" key="1">
    <citation type="submission" date="2022-01" db="EMBL/GenBank/DDBJ databases">
        <title>Genome sequnece data of strain Bradyrhizobium sp. nov.</title>
        <authorList>
            <person name="Zhang J."/>
        </authorList>
    </citation>
    <scope>NUCLEOTIDE SEQUENCE</scope>
    <source>
        <strain evidence="7">WYCCWR 12774</strain>
        <strain evidence="6">WYCCWR 13023</strain>
    </source>
</reference>
<keyword evidence="1" id="KW-0479">Metal-binding</keyword>
<dbReference type="EMBL" id="JAKLUA010000003">
    <property type="protein sequence ID" value="MCG2667937.1"/>
    <property type="molecule type" value="Genomic_DNA"/>
</dbReference>
<dbReference type="GO" id="GO:0005507">
    <property type="term" value="F:copper ion binding"/>
    <property type="evidence" value="ECO:0007669"/>
    <property type="project" value="InterPro"/>
</dbReference>
<protein>
    <submittedName>
        <fullName evidence="6">Multicopper oxidase family protein</fullName>
    </submittedName>
</protein>
<dbReference type="PANTHER" id="PTHR11709:SF518">
    <property type="entry name" value="MULTICOPPER OXIDASE"/>
    <property type="match status" value="1"/>
</dbReference>
<dbReference type="AlphaFoldDB" id="A0A9X1RBI7"/>
<dbReference type="CDD" id="cd13853">
    <property type="entry name" value="CuRO_1_Tth-MCO_like"/>
    <property type="match status" value="1"/>
</dbReference>
<organism evidence="6 9">
    <name type="scientific">Bradyrhizobium zhengyangense</name>
    <dbReference type="NCBI Taxonomy" id="2911009"/>
    <lineage>
        <taxon>Bacteria</taxon>
        <taxon>Pseudomonadati</taxon>
        <taxon>Pseudomonadota</taxon>
        <taxon>Alphaproteobacteria</taxon>
        <taxon>Hyphomicrobiales</taxon>
        <taxon>Nitrobacteraceae</taxon>
        <taxon>Bradyrhizobium</taxon>
    </lineage>
</organism>
<dbReference type="Proteomes" id="UP001139012">
    <property type="component" value="Unassembled WGS sequence"/>
</dbReference>
<evidence type="ECO:0000256" key="1">
    <source>
        <dbReference type="ARBA" id="ARBA00022723"/>
    </source>
</evidence>
<evidence type="ECO:0000313" key="7">
    <source>
        <dbReference type="EMBL" id="MCG2667937.1"/>
    </source>
</evidence>
<sequence length="562" mass="60924">MSHHRTIQTLALAVVITAAGAGAAKAERAGCEYKDIDVARYGEKPFHNPPEITSANGVLKAGLDVEYTDPTKVSIGGCGVTLRTYGGQLAGPTLRAKPGDVLNILLSNKLPVETPDQVNQQFEQERSNAHLSVVPASFNTTNLHTHGLHVSPVGNSDNVLLALLPQTQFPYEIRVPANHPPGSFWYHAHTHGSTSIQVGSGMAGALILDDDRAKIPLALREANKGEKVMLFQTILYNTNGELNQISALFPDPPAPCPTPNPGTWTCSKRQITINGQIRPVITMRPGEVQRWRMIDTGFRASLAIRLEGHPLHEIALDGLYLGRVDTWPAGQTIELQPGYRSDVLVQASKTPGRYQLINGALTAAQSLRAVAQPEEVLAIVDVQGDPVDMALPTSAEMAPLAPFPNLDLKAKAVGVQQVVFKLGQDVPGSRNYFQINYEAFDPNHSRKVVLNTVDQWSLSTVGDPAANNGIPALPHVFHIHVNPFQFERQGPSGPETVWKDTVLIPPGKQINVYTQYTDYIGAFVLHCHILDHEDLGMMEVVEVVSPEGTSPLRAMAGGGHHH</sequence>
<evidence type="ECO:0000313" key="8">
    <source>
        <dbReference type="Proteomes" id="UP001139012"/>
    </source>
</evidence>
<evidence type="ECO:0000259" key="3">
    <source>
        <dbReference type="Pfam" id="PF00394"/>
    </source>
</evidence>
<dbReference type="Proteomes" id="UP001139054">
    <property type="component" value="Unassembled WGS sequence"/>
</dbReference>
<feature type="domain" description="Plastocyanin-like" evidence="4">
    <location>
        <begin position="467"/>
        <end position="544"/>
    </location>
</feature>
<dbReference type="Pfam" id="PF07731">
    <property type="entry name" value="Cu-oxidase_2"/>
    <property type="match status" value="1"/>
</dbReference>
<accession>A0A9X1RBI7</accession>
<evidence type="ECO:0000313" key="6">
    <source>
        <dbReference type="EMBL" id="MCG2627190.1"/>
    </source>
</evidence>
<evidence type="ECO:0000259" key="5">
    <source>
        <dbReference type="Pfam" id="PF07732"/>
    </source>
</evidence>
<name>A0A9X1RBI7_9BRAD</name>
<dbReference type="Pfam" id="PF07732">
    <property type="entry name" value="Cu-oxidase_3"/>
    <property type="match status" value="1"/>
</dbReference>
<keyword evidence="8" id="KW-1185">Reference proteome</keyword>
<dbReference type="CDD" id="cd13900">
    <property type="entry name" value="CuRO_3_Tth-MCO_like"/>
    <property type="match status" value="1"/>
</dbReference>
<evidence type="ECO:0000256" key="2">
    <source>
        <dbReference type="ARBA" id="ARBA00023002"/>
    </source>
</evidence>
<proteinExistence type="predicted"/>
<dbReference type="InterPro" id="IPR002355">
    <property type="entry name" value="Cu_oxidase_Cu_BS"/>
</dbReference>
<dbReference type="EMBL" id="JAKLTY010000006">
    <property type="protein sequence ID" value="MCG2627190.1"/>
    <property type="molecule type" value="Genomic_DNA"/>
</dbReference>
<dbReference type="SUPFAM" id="SSF49503">
    <property type="entry name" value="Cupredoxins"/>
    <property type="match status" value="3"/>
</dbReference>
<evidence type="ECO:0000259" key="4">
    <source>
        <dbReference type="Pfam" id="PF07731"/>
    </source>
</evidence>
<feature type="domain" description="Plastocyanin-like" evidence="3">
    <location>
        <begin position="264"/>
        <end position="362"/>
    </location>
</feature>
<dbReference type="InterPro" id="IPR011707">
    <property type="entry name" value="Cu-oxidase-like_N"/>
</dbReference>
<dbReference type="RefSeq" id="WP_237864004.1">
    <property type="nucleotide sequence ID" value="NZ_JAKLTY010000006.1"/>
</dbReference>
<feature type="domain" description="Plastocyanin-like" evidence="5">
    <location>
        <begin position="132"/>
        <end position="211"/>
    </location>
</feature>
<dbReference type="InterPro" id="IPR045087">
    <property type="entry name" value="Cu-oxidase_fam"/>
</dbReference>
<comment type="caution">
    <text evidence="6">The sequence shown here is derived from an EMBL/GenBank/DDBJ whole genome shotgun (WGS) entry which is preliminary data.</text>
</comment>
<dbReference type="Gene3D" id="2.60.40.420">
    <property type="entry name" value="Cupredoxins - blue copper proteins"/>
    <property type="match status" value="3"/>
</dbReference>
<dbReference type="GO" id="GO:0016491">
    <property type="term" value="F:oxidoreductase activity"/>
    <property type="evidence" value="ECO:0007669"/>
    <property type="project" value="UniProtKB-KW"/>
</dbReference>
<evidence type="ECO:0000313" key="9">
    <source>
        <dbReference type="Proteomes" id="UP001139054"/>
    </source>
</evidence>